<dbReference type="OrthoDB" id="272411at2759"/>
<dbReference type="PRINTS" id="PR01546">
    <property type="entry name" value="YEAST73DUF"/>
</dbReference>
<evidence type="ECO:0000259" key="2">
    <source>
        <dbReference type="Pfam" id="PF19036"/>
    </source>
</evidence>
<evidence type="ECO:0000313" key="3">
    <source>
        <dbReference type="EMBL" id="QQP36460.1"/>
    </source>
</evidence>
<protein>
    <recommendedName>
        <fullName evidence="1">Vacuolar fusion protein MON1 homolog</fullName>
    </recommendedName>
</protein>
<evidence type="ECO:0000256" key="1">
    <source>
        <dbReference type="RuleBase" id="RU367048"/>
    </source>
</evidence>
<sequence>MEVSGEAFLVLSEAGKPIYSLHGEENHLASLTAVMQALVSYVQDLDDSIKCISFGDVQISFLIKPPLILVERRVELRATPK</sequence>
<dbReference type="EMBL" id="CP045905">
    <property type="protein sequence ID" value="QQP36460.1"/>
    <property type="molecule type" value="Genomic_DNA"/>
</dbReference>
<dbReference type="InterPro" id="IPR043972">
    <property type="entry name" value="FUZ/MON1/HPS1_longin_1"/>
</dbReference>
<feature type="non-terminal residue" evidence="3">
    <location>
        <position position="1"/>
    </location>
</feature>
<name>A0A7T8JWH9_CALRO</name>
<organism evidence="3 4">
    <name type="scientific">Caligus rogercresseyi</name>
    <name type="common">Sea louse</name>
    <dbReference type="NCBI Taxonomy" id="217165"/>
    <lineage>
        <taxon>Eukaryota</taxon>
        <taxon>Metazoa</taxon>
        <taxon>Ecdysozoa</taxon>
        <taxon>Arthropoda</taxon>
        <taxon>Crustacea</taxon>
        <taxon>Multicrustacea</taxon>
        <taxon>Hexanauplia</taxon>
        <taxon>Copepoda</taxon>
        <taxon>Siphonostomatoida</taxon>
        <taxon>Caligidae</taxon>
        <taxon>Caligus</taxon>
    </lineage>
</organism>
<dbReference type="InterPro" id="IPR004353">
    <property type="entry name" value="Mon1"/>
</dbReference>
<evidence type="ECO:0000313" key="4">
    <source>
        <dbReference type="Proteomes" id="UP000595437"/>
    </source>
</evidence>
<dbReference type="GO" id="GO:0035658">
    <property type="term" value="C:Mon1-Ccz1 complex"/>
    <property type="evidence" value="ECO:0007669"/>
    <property type="project" value="TreeGrafter"/>
</dbReference>
<dbReference type="PANTHER" id="PTHR13027">
    <property type="entry name" value="SAND PROTEIN-RELATED"/>
    <property type="match status" value="1"/>
</dbReference>
<dbReference type="PANTHER" id="PTHR13027:SF7">
    <property type="entry name" value="VACUOLAR FUSION PROTEIN MON1 HOMOLOG"/>
    <property type="match status" value="1"/>
</dbReference>
<dbReference type="AlphaFoldDB" id="A0A7T8JWH9"/>
<dbReference type="GO" id="GO:0006623">
    <property type="term" value="P:protein targeting to vacuole"/>
    <property type="evidence" value="ECO:0007669"/>
    <property type="project" value="UniProtKB-UniRule"/>
</dbReference>
<dbReference type="Proteomes" id="UP000595437">
    <property type="component" value="Chromosome 16"/>
</dbReference>
<dbReference type="GO" id="GO:0016192">
    <property type="term" value="P:vesicle-mediated transport"/>
    <property type="evidence" value="ECO:0007669"/>
    <property type="project" value="InterPro"/>
</dbReference>
<reference evidence="4" key="1">
    <citation type="submission" date="2021-01" db="EMBL/GenBank/DDBJ databases">
        <title>Caligus Genome Assembly.</title>
        <authorList>
            <person name="Gallardo-Escarate C."/>
        </authorList>
    </citation>
    <scope>NUCLEOTIDE SEQUENCE [LARGE SCALE GENOMIC DNA]</scope>
</reference>
<keyword evidence="4" id="KW-1185">Reference proteome</keyword>
<comment type="function">
    <text evidence="1">Plays an important role in membrane trafficking through the secretory apparatus.</text>
</comment>
<feature type="domain" description="FUZ/MON1/HPS1 first Longin" evidence="2">
    <location>
        <begin position="8"/>
        <end position="70"/>
    </location>
</feature>
<proteinExistence type="inferred from homology"/>
<gene>
    <name evidence="3" type="ORF">FKW44_021574</name>
</gene>
<comment type="similarity">
    <text evidence="1">Belongs to the MON1/SAND family.</text>
</comment>
<dbReference type="Pfam" id="PF19036">
    <property type="entry name" value="Fuz_longin_1"/>
    <property type="match status" value="1"/>
</dbReference>
<accession>A0A7T8JWH9</accession>